<proteinExistence type="predicted"/>
<keyword evidence="1" id="KW-1133">Transmembrane helix</keyword>
<sequence>MESIKDFQNLEEKLNSFLKKDEKVLWEGKPEKNFYMEGIDYYVFFIGFVMLLFSLFNIISSLKMHSRGGRDIVGAIFSIPFLLIGFYLALGRYIHRYKKIKNTRYFITNKRIILSEKFFGDCFLSYINIKNIEKIDKKTKRNGLADLTFSKGSLTQSEMKESLLSSERIMITFRNIRDYQNVLAIVTDIKNR</sequence>
<protein>
    <recommendedName>
        <fullName evidence="4">DUF304 domain-containing protein</fullName>
    </recommendedName>
</protein>
<reference evidence="2 3" key="1">
    <citation type="journal article" date="2012" name="Extremophiles">
        <title>Thermotomaculum hydrothermale gen. nov., sp. nov., a novel heterotrophic thermophile within the phylum Acidobacteria from a deep-sea hydrothermal vent chimney in the Southern Okinawa Trough.</title>
        <authorList>
            <person name="Izumi H."/>
            <person name="Nunoura T."/>
            <person name="Miyazaki M."/>
            <person name="Mino S."/>
            <person name="Toki T."/>
            <person name="Takai K."/>
            <person name="Sako Y."/>
            <person name="Sawabe T."/>
            <person name="Nakagawa S."/>
        </authorList>
    </citation>
    <scope>NUCLEOTIDE SEQUENCE [LARGE SCALE GENOMIC DNA]</scope>
    <source>
        <strain evidence="2 3">AC55</strain>
    </source>
</reference>
<dbReference type="RefSeq" id="WP_201327517.1">
    <property type="nucleotide sequence ID" value="NZ_AP017470.1"/>
</dbReference>
<evidence type="ECO:0000313" key="3">
    <source>
        <dbReference type="Proteomes" id="UP000595564"/>
    </source>
</evidence>
<dbReference type="KEGG" id="thyd:TTHT_1744"/>
<feature type="transmembrane region" description="Helical" evidence="1">
    <location>
        <begin position="72"/>
        <end position="94"/>
    </location>
</feature>
<name>A0A7R6PGB6_9BACT</name>
<evidence type="ECO:0000313" key="2">
    <source>
        <dbReference type="EMBL" id="BBB33214.1"/>
    </source>
</evidence>
<keyword evidence="1" id="KW-0812">Transmembrane</keyword>
<organism evidence="2 3">
    <name type="scientific">Thermotomaculum hydrothermale</name>
    <dbReference type="NCBI Taxonomy" id="981385"/>
    <lineage>
        <taxon>Bacteria</taxon>
        <taxon>Pseudomonadati</taxon>
        <taxon>Acidobacteriota</taxon>
        <taxon>Holophagae</taxon>
        <taxon>Thermotomaculales</taxon>
        <taxon>Thermotomaculaceae</taxon>
        <taxon>Thermotomaculum</taxon>
    </lineage>
</organism>
<feature type="transmembrane region" description="Helical" evidence="1">
    <location>
        <begin position="39"/>
        <end position="60"/>
    </location>
</feature>
<keyword evidence="1" id="KW-0472">Membrane</keyword>
<evidence type="ECO:0008006" key="4">
    <source>
        <dbReference type="Google" id="ProtNLM"/>
    </source>
</evidence>
<dbReference type="Proteomes" id="UP000595564">
    <property type="component" value="Chromosome"/>
</dbReference>
<evidence type="ECO:0000256" key="1">
    <source>
        <dbReference type="SAM" id="Phobius"/>
    </source>
</evidence>
<keyword evidence="3" id="KW-1185">Reference proteome</keyword>
<dbReference type="EMBL" id="AP017470">
    <property type="protein sequence ID" value="BBB33214.1"/>
    <property type="molecule type" value="Genomic_DNA"/>
</dbReference>
<gene>
    <name evidence="2" type="ORF">TTHT_1744</name>
</gene>
<dbReference type="AlphaFoldDB" id="A0A7R6PGB6"/>
<accession>A0A7R6PGB6</accession>